<proteinExistence type="inferred from homology"/>
<evidence type="ECO:0000256" key="2">
    <source>
        <dbReference type="ARBA" id="ARBA00005995"/>
    </source>
</evidence>
<dbReference type="PRINTS" id="PR00757">
    <property type="entry name" value="AMINEOXDASEF"/>
</dbReference>
<dbReference type="InterPro" id="IPR050703">
    <property type="entry name" value="Flavin_MAO"/>
</dbReference>
<evidence type="ECO:0000259" key="7">
    <source>
        <dbReference type="Pfam" id="PF01593"/>
    </source>
</evidence>
<dbReference type="Gene3D" id="1.10.405.10">
    <property type="entry name" value="Guanine Nucleotide Dissociation Inhibitor, domain 1"/>
    <property type="match status" value="1"/>
</dbReference>
<dbReference type="Pfam" id="PF01593">
    <property type="entry name" value="Amino_oxidase"/>
    <property type="match status" value="1"/>
</dbReference>
<evidence type="ECO:0000313" key="8">
    <source>
        <dbReference type="EMBL" id="KAK5954698.1"/>
    </source>
</evidence>
<evidence type="ECO:0000256" key="5">
    <source>
        <dbReference type="PIRSR" id="PIRSR601613-1"/>
    </source>
</evidence>
<dbReference type="Gene3D" id="3.50.50.60">
    <property type="entry name" value="FAD/NAD(P)-binding domain"/>
    <property type="match status" value="1"/>
</dbReference>
<evidence type="ECO:0000256" key="3">
    <source>
        <dbReference type="ARBA" id="ARBA00023002"/>
    </source>
</evidence>
<dbReference type="InterPro" id="IPR036188">
    <property type="entry name" value="FAD/NAD-bd_sf"/>
</dbReference>
<keyword evidence="6" id="KW-0274">FAD</keyword>
<sequence>MPPQTDVIIIGAGLTGLTAAHALQRAGLTCTILEARDRVGGKTYTLDPLHSNKPIDLGAAWINDTTQSEVYALAKELSLDLVVQNTTGNVIQEDINGDLSTFEYGGAPAHLSEPDGLSEMLRIRQLFEDTCQTIDIYDVAANDTHLDTMTLQQWVTSHSKSLTALASASVWTRAMLGLEPSEVSALYFLNYCKSGGGLLQMRKDTKDGGQYLRFARGTQSLSRGLAARLRPGTVHLSSPVCSITQSDPDDPKNNTITVTVTTSTSTSPPQIQTHTYTARTLILTLPNPLHKTLTFSPPLPHPKIQLSSTTIQGYTNKIHLHYHTPFWRRAHLTGLLQSFTGPITVTRDSSVDELSQYSLTCFLVGAVGRELSMLPQAGRFERVVGHVRRVFTPFCTAANVTVPNPIAVTEYEWSNDPFSMGCPVPVMPPELMSKYEKELRTPFGGVYFAGTETAYEWKGYMDGAVRSGKRAAGEVIEVVGDGVRLGGAKL</sequence>
<dbReference type="PANTHER" id="PTHR43563:SF14">
    <property type="entry name" value="AMINE OXIDASE"/>
    <property type="match status" value="1"/>
</dbReference>
<feature type="domain" description="Amine oxidase" evidence="7">
    <location>
        <begin position="14"/>
        <end position="476"/>
    </location>
</feature>
<dbReference type="AlphaFoldDB" id="A0AAN8EMH3"/>
<keyword evidence="9" id="KW-1185">Reference proteome</keyword>
<dbReference type="PANTHER" id="PTHR43563">
    <property type="entry name" value="AMINE OXIDASE"/>
    <property type="match status" value="1"/>
</dbReference>
<feature type="binding site" evidence="5">
    <location>
        <position position="362"/>
    </location>
    <ligand>
        <name>substrate</name>
    </ligand>
</feature>
<feature type="binding site" evidence="5">
    <location>
        <begin position="34"/>
        <end position="35"/>
    </location>
    <ligand>
        <name>FAD</name>
        <dbReference type="ChEBI" id="CHEBI:57692"/>
    </ligand>
</feature>
<keyword evidence="6" id="KW-0285">Flavoprotein</keyword>
<dbReference type="Proteomes" id="UP001316803">
    <property type="component" value="Unassembled WGS sequence"/>
</dbReference>
<feature type="binding site" evidence="5">
    <location>
        <position position="452"/>
    </location>
    <ligand>
        <name>FAD</name>
        <dbReference type="ChEBI" id="CHEBI:57692"/>
    </ligand>
</feature>
<organism evidence="8 9">
    <name type="scientific">Knufia fluminis</name>
    <dbReference type="NCBI Taxonomy" id="191047"/>
    <lineage>
        <taxon>Eukaryota</taxon>
        <taxon>Fungi</taxon>
        <taxon>Dikarya</taxon>
        <taxon>Ascomycota</taxon>
        <taxon>Pezizomycotina</taxon>
        <taxon>Eurotiomycetes</taxon>
        <taxon>Chaetothyriomycetidae</taxon>
        <taxon>Chaetothyriales</taxon>
        <taxon>Trichomeriaceae</taxon>
        <taxon>Knufia</taxon>
    </lineage>
</organism>
<reference evidence="8 9" key="1">
    <citation type="submission" date="2022-12" db="EMBL/GenBank/DDBJ databases">
        <title>Genomic features and morphological characterization of a novel Knufia sp. strain isolated from spacecraft assembly facility.</title>
        <authorList>
            <person name="Teixeira M."/>
            <person name="Chander A.M."/>
            <person name="Stajich J.E."/>
            <person name="Venkateswaran K."/>
        </authorList>
    </citation>
    <scope>NUCLEOTIDE SEQUENCE [LARGE SCALE GENOMIC DNA]</scope>
    <source>
        <strain evidence="8 9">FJI-L2-BK-P2</strain>
    </source>
</reference>
<dbReference type="InterPro" id="IPR002937">
    <property type="entry name" value="Amino_oxidase"/>
</dbReference>
<comment type="similarity">
    <text evidence="2 6">Belongs to the flavin monoamine oxidase family.</text>
</comment>
<evidence type="ECO:0000313" key="9">
    <source>
        <dbReference type="Proteomes" id="UP001316803"/>
    </source>
</evidence>
<feature type="binding site" evidence="5">
    <location>
        <position position="240"/>
    </location>
    <ligand>
        <name>FAD</name>
        <dbReference type="ChEBI" id="CHEBI:57692"/>
    </ligand>
</feature>
<dbReference type="SUPFAM" id="SSF51905">
    <property type="entry name" value="FAD/NAD(P)-binding domain"/>
    <property type="match status" value="1"/>
</dbReference>
<dbReference type="EMBL" id="JAKLMC020000008">
    <property type="protein sequence ID" value="KAK5954698.1"/>
    <property type="molecule type" value="Genomic_DNA"/>
</dbReference>
<dbReference type="InterPro" id="IPR001613">
    <property type="entry name" value="Flavin_amine_oxidase"/>
</dbReference>
<dbReference type="Gene3D" id="3.90.660.10">
    <property type="match status" value="1"/>
</dbReference>
<comment type="caution">
    <text evidence="8">The sequence shown here is derived from an EMBL/GenBank/DDBJ whole genome shotgun (WGS) entry which is preliminary data.</text>
</comment>
<evidence type="ECO:0000256" key="4">
    <source>
        <dbReference type="ARBA" id="ARBA00048448"/>
    </source>
</evidence>
<comment type="catalytic activity">
    <reaction evidence="4">
        <text>a secondary aliphatic amine + O2 + H2O = a primary amine + an aldehyde + H2O2</text>
        <dbReference type="Rhea" id="RHEA:26414"/>
        <dbReference type="ChEBI" id="CHEBI:15377"/>
        <dbReference type="ChEBI" id="CHEBI:15379"/>
        <dbReference type="ChEBI" id="CHEBI:16240"/>
        <dbReference type="ChEBI" id="CHEBI:17478"/>
        <dbReference type="ChEBI" id="CHEBI:58855"/>
        <dbReference type="ChEBI" id="CHEBI:65296"/>
        <dbReference type="EC" id="1.4.3.4"/>
    </reaction>
</comment>
<gene>
    <name evidence="8" type="ORF">OHC33_004422</name>
</gene>
<evidence type="ECO:0000256" key="6">
    <source>
        <dbReference type="RuleBase" id="RU362067"/>
    </source>
</evidence>
<dbReference type="SUPFAM" id="SSF54373">
    <property type="entry name" value="FAD-linked reductases, C-terminal domain"/>
    <property type="match status" value="1"/>
</dbReference>
<name>A0AAN8EMH3_9EURO</name>
<dbReference type="EC" id="1.4.3.-" evidence="6"/>
<dbReference type="GO" id="GO:0097621">
    <property type="term" value="F:monoamine oxidase activity"/>
    <property type="evidence" value="ECO:0007669"/>
    <property type="project" value="UniProtKB-EC"/>
</dbReference>
<accession>A0AAN8EMH3</accession>
<keyword evidence="3 6" id="KW-0560">Oxidoreductase</keyword>
<feature type="binding site" evidence="5">
    <location>
        <position position="15"/>
    </location>
    <ligand>
        <name>FAD</name>
        <dbReference type="ChEBI" id="CHEBI:57692"/>
    </ligand>
</feature>
<protein>
    <recommendedName>
        <fullName evidence="6">Amine oxidase</fullName>
        <ecNumber evidence="6">1.4.3.-</ecNumber>
    </recommendedName>
</protein>
<comment type="cofactor">
    <cofactor evidence="1 6">
        <name>FAD</name>
        <dbReference type="ChEBI" id="CHEBI:57692"/>
    </cofactor>
</comment>
<evidence type="ECO:0000256" key="1">
    <source>
        <dbReference type="ARBA" id="ARBA00001974"/>
    </source>
</evidence>